<dbReference type="Gene3D" id="1.20.120.20">
    <property type="entry name" value="Apolipoprotein"/>
    <property type="match status" value="1"/>
</dbReference>
<feature type="region of interest" description="Disordered" evidence="2">
    <location>
        <begin position="1"/>
        <end position="56"/>
    </location>
</feature>
<feature type="compositionally biased region" description="Basic and acidic residues" evidence="2">
    <location>
        <begin position="195"/>
        <end position="206"/>
    </location>
</feature>
<evidence type="ECO:0008006" key="5">
    <source>
        <dbReference type="Google" id="ProtNLM"/>
    </source>
</evidence>
<protein>
    <recommendedName>
        <fullName evidence="5">Gas vesicle protein</fullName>
    </recommendedName>
</protein>
<keyword evidence="4" id="KW-1185">Reference proteome</keyword>
<feature type="compositionally biased region" description="Low complexity" evidence="2">
    <location>
        <begin position="219"/>
        <end position="230"/>
    </location>
</feature>
<keyword evidence="1" id="KW-0175">Coiled coil</keyword>
<accession>A0ABV8B2Z2</accession>
<comment type="caution">
    <text evidence="3">The sequence shown here is derived from an EMBL/GenBank/DDBJ whole genome shotgun (WGS) entry which is preliminary data.</text>
</comment>
<sequence>MTTTNATNTPDTFGTTNAAKGTAVPVNTAASTNTTAPTRSASSTDNAPSTYTTTQATMPDEKNSKLVKGIIIGGIIGGALSLLDSTTRTQMKDKAVDLKDSSKEIFMNVKENPGEVKDQMVSQFKNAADMLKQAINDAQNLYERVNEEVFGKVNKVMDVSGEAMSAASEMKSDLTDIGSKVKEAGSELTGTVHGVKPDEESHHDSTADSPNVPPAQSRTGTINPSTTTTTKSKETVGGQTK</sequence>
<name>A0ABV8B2Z2_9BACI</name>
<feature type="coiled-coil region" evidence="1">
    <location>
        <begin position="121"/>
        <end position="148"/>
    </location>
</feature>
<dbReference type="RefSeq" id="WP_377915000.1">
    <property type="nucleotide sequence ID" value="NZ_JBHRZT010000044.1"/>
</dbReference>
<evidence type="ECO:0000256" key="1">
    <source>
        <dbReference type="SAM" id="Coils"/>
    </source>
</evidence>
<proteinExistence type="predicted"/>
<gene>
    <name evidence="3" type="ORF">ACFOU2_10985</name>
</gene>
<evidence type="ECO:0000313" key="3">
    <source>
        <dbReference type="EMBL" id="MFC3883984.1"/>
    </source>
</evidence>
<feature type="compositionally biased region" description="Low complexity" evidence="2">
    <location>
        <begin position="1"/>
        <end position="44"/>
    </location>
</feature>
<organism evidence="3 4">
    <name type="scientific">Bacillus songklensis</name>
    <dbReference type="NCBI Taxonomy" id="1069116"/>
    <lineage>
        <taxon>Bacteria</taxon>
        <taxon>Bacillati</taxon>
        <taxon>Bacillota</taxon>
        <taxon>Bacilli</taxon>
        <taxon>Bacillales</taxon>
        <taxon>Bacillaceae</taxon>
        <taxon>Bacillus</taxon>
    </lineage>
</organism>
<feature type="compositionally biased region" description="Polar residues" evidence="2">
    <location>
        <begin position="45"/>
        <end position="56"/>
    </location>
</feature>
<feature type="region of interest" description="Disordered" evidence="2">
    <location>
        <begin position="185"/>
        <end position="241"/>
    </location>
</feature>
<dbReference type="EMBL" id="JBHRZT010000044">
    <property type="protein sequence ID" value="MFC3883984.1"/>
    <property type="molecule type" value="Genomic_DNA"/>
</dbReference>
<evidence type="ECO:0000256" key="2">
    <source>
        <dbReference type="SAM" id="MobiDB-lite"/>
    </source>
</evidence>
<dbReference type="Proteomes" id="UP001595752">
    <property type="component" value="Unassembled WGS sequence"/>
</dbReference>
<reference evidence="4" key="1">
    <citation type="journal article" date="2019" name="Int. J. Syst. Evol. Microbiol.">
        <title>The Global Catalogue of Microorganisms (GCM) 10K type strain sequencing project: providing services to taxonomists for standard genome sequencing and annotation.</title>
        <authorList>
            <consortium name="The Broad Institute Genomics Platform"/>
            <consortium name="The Broad Institute Genome Sequencing Center for Infectious Disease"/>
            <person name="Wu L."/>
            <person name="Ma J."/>
        </authorList>
    </citation>
    <scope>NUCLEOTIDE SEQUENCE [LARGE SCALE GENOMIC DNA]</scope>
    <source>
        <strain evidence="4">CCUG 61889</strain>
    </source>
</reference>
<evidence type="ECO:0000313" key="4">
    <source>
        <dbReference type="Proteomes" id="UP001595752"/>
    </source>
</evidence>